<dbReference type="GeneID" id="41589566"/>
<keyword evidence="2" id="KW-1185">Reference proteome</keyword>
<accession>A0A1W6JX84</accession>
<dbReference type="OrthoDB" id="372183at2157"/>
<dbReference type="EMBL" id="CP020477">
    <property type="protein sequence ID" value="ARM74840.1"/>
    <property type="molecule type" value="Genomic_DNA"/>
</dbReference>
<reference evidence="1 2" key="1">
    <citation type="submission" date="2017-03" db="EMBL/GenBank/DDBJ databases">
        <title>Sulfur activation and transportation mechanism of thermophilic Archaea Acidianus manzaensis YN-25.</title>
        <authorList>
            <person name="Ma Y."/>
            <person name="Yang Y."/>
            <person name="Xia J."/>
        </authorList>
    </citation>
    <scope>NUCLEOTIDE SEQUENCE [LARGE SCALE GENOMIC DNA]</scope>
    <source>
        <strain evidence="1 2">YN-25</strain>
    </source>
</reference>
<dbReference type="AlphaFoldDB" id="A0A1W6JX84"/>
<dbReference type="Proteomes" id="UP000193404">
    <property type="component" value="Chromosome"/>
</dbReference>
<evidence type="ECO:0000313" key="1">
    <source>
        <dbReference type="EMBL" id="ARM74840.1"/>
    </source>
</evidence>
<dbReference type="KEGG" id="aman:B6F84_01565"/>
<proteinExistence type="predicted"/>
<name>A0A1W6JX84_9CREN</name>
<sequence>MFNKKIIKAVNDFFQYDKKGDEEILNEAIDKIKYKDKYIIINETEKIKVDNKKDALGVFLANIPYLILGEGELHTDLPDKVSKVQNDALKLLEIGGFNEIATLEIYLVMEMALRSLYSEWLNKADYIEYKKKKVKIKGKELDYRKLKLLLKKKGWSKYKVKINGQIFPYSQGSLLAWAEKYMDKRTSLAFRLSINVRNLLAHGEVEWKLYPTLNSLYSASHASWLLFERLRRLD</sequence>
<gene>
    <name evidence="1" type="ORF">B6F84_01565</name>
</gene>
<protein>
    <submittedName>
        <fullName evidence="1">Uncharacterized protein</fullName>
    </submittedName>
</protein>
<evidence type="ECO:0000313" key="2">
    <source>
        <dbReference type="Proteomes" id="UP000193404"/>
    </source>
</evidence>
<dbReference type="RefSeq" id="WP_148690591.1">
    <property type="nucleotide sequence ID" value="NZ_CP020477.1"/>
</dbReference>
<organism evidence="1 2">
    <name type="scientific">Acidianus manzaensis</name>
    <dbReference type="NCBI Taxonomy" id="282676"/>
    <lineage>
        <taxon>Archaea</taxon>
        <taxon>Thermoproteota</taxon>
        <taxon>Thermoprotei</taxon>
        <taxon>Sulfolobales</taxon>
        <taxon>Sulfolobaceae</taxon>
        <taxon>Acidianus</taxon>
    </lineage>
</organism>